<dbReference type="SUPFAM" id="SSF75169">
    <property type="entry name" value="DsrEFH-like"/>
    <property type="match status" value="1"/>
</dbReference>
<dbReference type="SUPFAM" id="SSF64307">
    <property type="entry name" value="SirA-like"/>
    <property type="match status" value="1"/>
</dbReference>
<evidence type="ECO:0000313" key="2">
    <source>
        <dbReference type="EMBL" id="SIN62111.1"/>
    </source>
</evidence>
<dbReference type="NCBIfam" id="TIGR03527">
    <property type="entry name" value="selenium_YedF"/>
    <property type="match status" value="1"/>
</dbReference>
<dbReference type="InterPro" id="IPR019870">
    <property type="entry name" value="Se_metab_YedF"/>
</dbReference>
<dbReference type="Proteomes" id="UP000185093">
    <property type="component" value="Unassembled WGS sequence"/>
</dbReference>
<gene>
    <name evidence="2" type="ORF">SAMN05444368_0087</name>
</gene>
<dbReference type="Gene3D" id="3.30.110.40">
    <property type="entry name" value="TusA-like domain"/>
    <property type="match status" value="1"/>
</dbReference>
<dbReference type="InterPro" id="IPR027396">
    <property type="entry name" value="DsrEFH-like"/>
</dbReference>
<evidence type="ECO:0000259" key="1">
    <source>
        <dbReference type="Pfam" id="PF01206"/>
    </source>
</evidence>
<keyword evidence="3" id="KW-1185">Reference proteome</keyword>
<dbReference type="EMBL" id="FSQZ01000001">
    <property type="protein sequence ID" value="SIN62111.1"/>
    <property type="molecule type" value="Genomic_DNA"/>
</dbReference>
<protein>
    <submittedName>
        <fullName evidence="2">Selenium metabolism protein YedF</fullName>
    </submittedName>
</protein>
<reference evidence="2 3" key="1">
    <citation type="submission" date="2016-11" db="EMBL/GenBank/DDBJ databases">
        <authorList>
            <person name="Varghese N."/>
            <person name="Submissions S."/>
        </authorList>
    </citation>
    <scope>NUCLEOTIDE SEQUENCE [LARGE SCALE GENOMIC DNA]</scope>
    <source>
        <strain evidence="2 3">DSM 20664</strain>
    </source>
</reference>
<dbReference type="InterPro" id="IPR001455">
    <property type="entry name" value="TusA-like"/>
</dbReference>
<feature type="domain" description="UPF0033" evidence="1">
    <location>
        <begin position="2"/>
        <end position="67"/>
    </location>
</feature>
<evidence type="ECO:0000313" key="3">
    <source>
        <dbReference type="Proteomes" id="UP000185093"/>
    </source>
</evidence>
<dbReference type="InterPro" id="IPR036868">
    <property type="entry name" value="TusA-like_sf"/>
</dbReference>
<accession>A0ABY1JAI2</accession>
<comment type="caution">
    <text evidence="2">The sequence shown here is derived from an EMBL/GenBank/DDBJ whole genome shotgun (WGS) entry which is preliminary data.</text>
</comment>
<dbReference type="Gene3D" id="3.40.1260.10">
    <property type="entry name" value="DsrEFH-like"/>
    <property type="match status" value="1"/>
</dbReference>
<dbReference type="Pfam" id="PF01206">
    <property type="entry name" value="TusA"/>
    <property type="match status" value="1"/>
</dbReference>
<proteinExistence type="predicted"/>
<dbReference type="CDD" id="cd03421">
    <property type="entry name" value="SirA_like_N"/>
    <property type="match status" value="1"/>
</dbReference>
<sequence>MKVVDARGMTCPKPVILTKQAIDSGETEIEVLVDNDVSFQNVKRFLNSRGYRVVEEGKREDGIFVIRGKLEVSPEGHRESPKETLSSGTPLATEKGKTVGILLLSNTLGRASDGLGEVLMKSFLGVLVEQDEPPVVLALMNEGVLLALPDSSACDILKDLEKRGTAILVCGTCTNHFGITDKVAVGTISNMFQITEAMMEVDKALIYG</sequence>
<name>A0ABY1JAI2_9BACT</name>
<organism evidence="2 3">
    <name type="scientific">Acetomicrobium flavidum</name>
    <dbReference type="NCBI Taxonomy" id="49896"/>
    <lineage>
        <taxon>Bacteria</taxon>
        <taxon>Thermotogati</taxon>
        <taxon>Synergistota</taxon>
        <taxon>Synergistia</taxon>
        <taxon>Synergistales</taxon>
        <taxon>Acetomicrobiaceae</taxon>
        <taxon>Acetomicrobium</taxon>
    </lineage>
</organism>